<evidence type="ECO:0000256" key="1">
    <source>
        <dbReference type="ARBA" id="ARBA00004370"/>
    </source>
</evidence>
<comment type="similarity">
    <text evidence="5">Belongs to the KdsB family.</text>
</comment>
<keyword evidence="7" id="KW-1185">Reference proteome</keyword>
<dbReference type="GO" id="GO:0009103">
    <property type="term" value="P:lipopolysaccharide biosynthetic process"/>
    <property type="evidence" value="ECO:0007669"/>
    <property type="project" value="UniProtKB-UniRule"/>
</dbReference>
<dbReference type="CDD" id="cd02517">
    <property type="entry name" value="CMP-KDO-Synthetase"/>
    <property type="match status" value="1"/>
</dbReference>
<reference evidence="6 7" key="1">
    <citation type="submission" date="2020-08" db="EMBL/GenBank/DDBJ databases">
        <title>Genomic Encyclopedia of Type Strains, Phase III (KMG-III): the genomes of soil and plant-associated and newly described type strains.</title>
        <authorList>
            <person name="Whitman W."/>
        </authorList>
    </citation>
    <scope>NUCLEOTIDE SEQUENCE [LARGE SCALE GENOMIC DNA]</scope>
    <source>
        <strain evidence="6 7">CECT 5885</strain>
    </source>
</reference>
<evidence type="ECO:0000256" key="2">
    <source>
        <dbReference type="ARBA" id="ARBA00022679"/>
    </source>
</evidence>
<dbReference type="EMBL" id="JACHXL010000001">
    <property type="protein sequence ID" value="MBB3105593.1"/>
    <property type="molecule type" value="Genomic_DNA"/>
</dbReference>
<comment type="function">
    <text evidence="5">Activates KDO (a required 8-carbon sugar) for incorporation into bacterial lipopolysaccharide in Gram-negative bacteria.</text>
</comment>
<keyword evidence="2 5" id="KW-0808">Transferase</keyword>
<gene>
    <name evidence="5" type="primary">kdsB</name>
    <name evidence="6" type="ORF">FHS24_000084</name>
</gene>
<dbReference type="AlphaFoldDB" id="A0A839TDA4"/>
<name>A0A839TDA4_9GAMM</name>
<dbReference type="HAMAP" id="MF_00057">
    <property type="entry name" value="KdsB"/>
    <property type="match status" value="1"/>
</dbReference>
<comment type="subcellular location">
    <subcellularLocation>
        <location evidence="5">Cytoplasm</location>
    </subcellularLocation>
    <subcellularLocation>
        <location evidence="1">Membrane</location>
    </subcellularLocation>
</comment>
<dbReference type="NCBIfam" id="NF003952">
    <property type="entry name" value="PRK05450.1-5"/>
    <property type="match status" value="1"/>
</dbReference>
<evidence type="ECO:0000256" key="5">
    <source>
        <dbReference type="HAMAP-Rule" id="MF_00057"/>
    </source>
</evidence>
<sequence>MSSLFASAEKMPAKTHIVIPARFKSTRLPGKPLLTIHGKPMILWVAEKAQLANFADDMCIATDDEAIAKVCMDAGFDVVMTSSAHASGTDRLAEVAAIKGWADHDIVVNMQGDEPLVPPLLLEQVKALLVQDAESVMATLCEPIEDYETFMRPSVVKVVSQTSNDLQRALYFSRAPIPCDREVILANDMDTQRQPPKNAYRHLGLYAYRVSLLQQFVHWPQTPLETLESLEQLRVLENGGHIAIAPAACHLPAGVDTQEDLDRLNTMSLVDFQNC</sequence>
<organism evidence="6 7">
    <name type="scientific">Psychrobacter luti</name>
    <dbReference type="NCBI Taxonomy" id="198481"/>
    <lineage>
        <taxon>Bacteria</taxon>
        <taxon>Pseudomonadati</taxon>
        <taxon>Pseudomonadota</taxon>
        <taxon>Gammaproteobacteria</taxon>
        <taxon>Moraxellales</taxon>
        <taxon>Moraxellaceae</taxon>
        <taxon>Psychrobacter</taxon>
    </lineage>
</organism>
<proteinExistence type="inferred from homology"/>
<dbReference type="NCBIfam" id="NF009905">
    <property type="entry name" value="PRK13368.1"/>
    <property type="match status" value="1"/>
</dbReference>
<dbReference type="FunFam" id="3.90.550.10:FF:000011">
    <property type="entry name" value="3-deoxy-manno-octulosonate cytidylyltransferase"/>
    <property type="match status" value="1"/>
</dbReference>
<dbReference type="EC" id="2.7.7.38" evidence="5"/>
<evidence type="ECO:0000313" key="6">
    <source>
        <dbReference type="EMBL" id="MBB3105593.1"/>
    </source>
</evidence>
<accession>A0A839TDA4</accession>
<dbReference type="Pfam" id="PF02348">
    <property type="entry name" value="CTP_transf_3"/>
    <property type="match status" value="1"/>
</dbReference>
<keyword evidence="4 5" id="KW-0448">Lipopolysaccharide biosynthesis</keyword>
<evidence type="ECO:0000256" key="3">
    <source>
        <dbReference type="ARBA" id="ARBA00022695"/>
    </source>
</evidence>
<dbReference type="InterPro" id="IPR004528">
    <property type="entry name" value="KdsB"/>
</dbReference>
<dbReference type="UniPathway" id="UPA00358">
    <property type="reaction ID" value="UER00476"/>
</dbReference>
<dbReference type="Proteomes" id="UP000588111">
    <property type="component" value="Unassembled WGS sequence"/>
</dbReference>
<comment type="caution">
    <text evidence="6">The sequence shown here is derived from an EMBL/GenBank/DDBJ whole genome shotgun (WGS) entry which is preliminary data.</text>
</comment>
<dbReference type="GO" id="GO:0008690">
    <property type="term" value="F:3-deoxy-manno-octulosonate cytidylyltransferase activity"/>
    <property type="evidence" value="ECO:0007669"/>
    <property type="project" value="UniProtKB-UniRule"/>
</dbReference>
<dbReference type="InterPro" id="IPR003329">
    <property type="entry name" value="Cytidylyl_trans"/>
</dbReference>
<dbReference type="GO" id="GO:0033468">
    <property type="term" value="P:CMP-keto-3-deoxy-D-manno-octulosonic acid biosynthetic process"/>
    <property type="evidence" value="ECO:0007669"/>
    <property type="project" value="UniProtKB-UniRule"/>
</dbReference>
<dbReference type="GO" id="GO:0005829">
    <property type="term" value="C:cytosol"/>
    <property type="evidence" value="ECO:0007669"/>
    <property type="project" value="TreeGrafter"/>
</dbReference>
<dbReference type="PANTHER" id="PTHR42866:SF2">
    <property type="entry name" value="3-DEOXY-MANNO-OCTULOSONATE CYTIDYLYLTRANSFERASE, MITOCHONDRIAL"/>
    <property type="match status" value="1"/>
</dbReference>
<comment type="pathway">
    <text evidence="5">Nucleotide-sugar biosynthesis; CMP-3-deoxy-D-manno-octulosonate biosynthesis; CMP-3-deoxy-D-manno-octulosonate from 3-deoxy-D-manno-octulosonate and CTP: step 1/1.</text>
</comment>
<protein>
    <recommendedName>
        <fullName evidence="5">3-deoxy-manno-octulosonate cytidylyltransferase</fullName>
        <ecNumber evidence="5">2.7.7.38</ecNumber>
    </recommendedName>
    <alternativeName>
        <fullName evidence="5">CMP-2-keto-3-deoxyoctulosonic acid synthase</fullName>
        <shortName evidence="5">CKS</shortName>
        <shortName evidence="5">CMP-KDO synthase</shortName>
    </alternativeName>
</protein>
<keyword evidence="5" id="KW-0963">Cytoplasm</keyword>
<evidence type="ECO:0000313" key="7">
    <source>
        <dbReference type="Proteomes" id="UP000588111"/>
    </source>
</evidence>
<comment type="catalytic activity">
    <reaction evidence="5">
        <text>3-deoxy-alpha-D-manno-oct-2-ulosonate + CTP = CMP-3-deoxy-beta-D-manno-octulosonate + diphosphate</text>
        <dbReference type="Rhea" id="RHEA:23448"/>
        <dbReference type="ChEBI" id="CHEBI:33019"/>
        <dbReference type="ChEBI" id="CHEBI:37563"/>
        <dbReference type="ChEBI" id="CHEBI:85986"/>
        <dbReference type="ChEBI" id="CHEBI:85987"/>
        <dbReference type="EC" id="2.7.7.38"/>
    </reaction>
</comment>
<dbReference type="PANTHER" id="PTHR42866">
    <property type="entry name" value="3-DEOXY-MANNO-OCTULOSONATE CYTIDYLYLTRANSFERASE"/>
    <property type="match status" value="1"/>
</dbReference>
<evidence type="ECO:0000256" key="4">
    <source>
        <dbReference type="ARBA" id="ARBA00022985"/>
    </source>
</evidence>
<dbReference type="NCBIfam" id="TIGR00466">
    <property type="entry name" value="kdsB"/>
    <property type="match status" value="1"/>
</dbReference>
<dbReference type="SUPFAM" id="SSF53448">
    <property type="entry name" value="Nucleotide-diphospho-sugar transferases"/>
    <property type="match status" value="1"/>
</dbReference>
<keyword evidence="3 5" id="KW-0548">Nucleotidyltransferase</keyword>
<dbReference type="InterPro" id="IPR029044">
    <property type="entry name" value="Nucleotide-diphossugar_trans"/>
</dbReference>
<dbReference type="GO" id="GO:0016020">
    <property type="term" value="C:membrane"/>
    <property type="evidence" value="ECO:0007669"/>
    <property type="project" value="UniProtKB-SubCell"/>
</dbReference>
<dbReference type="RefSeq" id="WP_227671762.1">
    <property type="nucleotide sequence ID" value="NZ_CAJHAH010000004.1"/>
</dbReference>
<dbReference type="Gene3D" id="3.90.550.10">
    <property type="entry name" value="Spore Coat Polysaccharide Biosynthesis Protein SpsA, Chain A"/>
    <property type="match status" value="1"/>
</dbReference>